<evidence type="ECO:0000256" key="5">
    <source>
        <dbReference type="ARBA" id="ARBA00022692"/>
    </source>
</evidence>
<evidence type="ECO:0000256" key="16">
    <source>
        <dbReference type="ARBA" id="ARBA00041896"/>
    </source>
</evidence>
<comment type="function">
    <text evidence="20">Transfers the sialyl group (N-acetyl-alpha-neuraminyl or NeuAc) from CMP-NeuAc to the non-reducing terminal galactose (Gal) of glycosphingolipids forming gangliosides (important molecules involved in the regulation of multiple cellular processes, including cell proliferation and differentiation, apoptosis, embryogenesis, development, and oncogenesis). Mainly involved in the biosynthesis of ganglioside GM3 but can also use different glycolipids as substrate acceptors such as D-galactosylceramide (GalCer), asialo-GM2 (GA2) and asialo-GM1 (GA1), although less preferentially than beta-D-Gal-(1-&gt;4)-beta-D-Glc-(1&lt;-&gt;1)-Cer (LacCer).</text>
</comment>
<evidence type="ECO:0000313" key="25">
    <source>
        <dbReference type="EMBL" id="KAF3699159.1"/>
    </source>
</evidence>
<dbReference type="GO" id="GO:0047291">
    <property type="term" value="F:lactosylceramide alpha-2,3-sialyltransferase activity"/>
    <property type="evidence" value="ECO:0007669"/>
    <property type="project" value="UniProtKB-EC"/>
</dbReference>
<keyword evidence="10" id="KW-0472">Membrane</keyword>
<evidence type="ECO:0000256" key="10">
    <source>
        <dbReference type="ARBA" id="ARBA00023136"/>
    </source>
</evidence>
<comment type="catalytic activity">
    <reaction evidence="23">
        <text>ganglioside GA1 (d18:1(4E)/18:0) + CMP-N-acetyl-beta-neuraminate = ganglioside GM1 (d18:1(4E)/18:0) + CMP + H(+)</text>
        <dbReference type="Rhea" id="RHEA:41784"/>
        <dbReference type="ChEBI" id="CHEBI:15378"/>
        <dbReference type="ChEBI" id="CHEBI:57812"/>
        <dbReference type="ChEBI" id="CHEBI:60377"/>
        <dbReference type="ChEBI" id="CHEBI:73110"/>
        <dbReference type="ChEBI" id="CHEBI:78484"/>
    </reaction>
    <physiologicalReaction direction="left-to-right" evidence="23">
        <dbReference type="Rhea" id="RHEA:41785"/>
    </physiologicalReaction>
</comment>
<evidence type="ECO:0000256" key="19">
    <source>
        <dbReference type="ARBA" id="ARBA00043651"/>
    </source>
</evidence>
<keyword evidence="6" id="KW-0735">Signal-anchor</keyword>
<dbReference type="Gene3D" id="3.90.1480.20">
    <property type="entry name" value="Glycosyl transferase family 29"/>
    <property type="match status" value="1"/>
</dbReference>
<evidence type="ECO:0000256" key="13">
    <source>
        <dbReference type="ARBA" id="ARBA00039111"/>
    </source>
</evidence>
<comment type="subcellular location">
    <subcellularLocation>
        <location evidence="1">Golgi apparatus membrane</location>
        <topology evidence="1">Single-pass type II membrane protein</topology>
    </subcellularLocation>
</comment>
<evidence type="ECO:0000256" key="3">
    <source>
        <dbReference type="ARBA" id="ARBA00022676"/>
    </source>
</evidence>
<dbReference type="InterPro" id="IPR051142">
    <property type="entry name" value="Glycosyltransferase_29"/>
</dbReference>
<dbReference type="Pfam" id="PF00777">
    <property type="entry name" value="Glyco_transf_29"/>
    <property type="match status" value="1"/>
</dbReference>
<reference evidence="25 26" key="1">
    <citation type="submission" date="2019-02" db="EMBL/GenBank/DDBJ databases">
        <title>Opniocepnalus argus genome.</title>
        <authorList>
            <person name="Zhou C."/>
            <person name="Xiao S."/>
        </authorList>
    </citation>
    <scope>NUCLEOTIDE SEQUENCE [LARGE SCALE GENOMIC DNA]</scope>
    <source>
        <strain evidence="25">OARG1902GOOAL</strain>
        <tissue evidence="25">Muscle</tissue>
    </source>
</reference>
<evidence type="ECO:0000256" key="11">
    <source>
        <dbReference type="ARBA" id="ARBA00023157"/>
    </source>
</evidence>
<evidence type="ECO:0000256" key="14">
    <source>
        <dbReference type="ARBA" id="ARBA00039792"/>
    </source>
</evidence>
<evidence type="ECO:0000256" key="22">
    <source>
        <dbReference type="ARBA" id="ARBA00048805"/>
    </source>
</evidence>
<dbReference type="Proteomes" id="UP000503349">
    <property type="component" value="Chromosome 14"/>
</dbReference>
<evidence type="ECO:0000256" key="8">
    <source>
        <dbReference type="ARBA" id="ARBA00023034"/>
    </source>
</evidence>
<reference evidence="26" key="2">
    <citation type="submission" date="2019-02" db="EMBL/GenBank/DDBJ databases">
        <title>Opniocepnalus argus Var Kimnra genome.</title>
        <authorList>
            <person name="Zhou C."/>
            <person name="Xiao S."/>
        </authorList>
    </citation>
    <scope>NUCLEOTIDE SEQUENCE [LARGE SCALE GENOMIC DNA]</scope>
</reference>
<keyword evidence="12" id="KW-0325">Glycoprotein</keyword>
<keyword evidence="11" id="KW-1015">Disulfide bond</keyword>
<evidence type="ECO:0000256" key="4">
    <source>
        <dbReference type="ARBA" id="ARBA00022679"/>
    </source>
</evidence>
<evidence type="ECO:0000256" key="15">
    <source>
        <dbReference type="ARBA" id="ARBA00041341"/>
    </source>
</evidence>
<keyword evidence="7" id="KW-1133">Transmembrane helix</keyword>
<dbReference type="GO" id="GO:0000139">
    <property type="term" value="C:Golgi membrane"/>
    <property type="evidence" value="ECO:0007669"/>
    <property type="project" value="UniProtKB-SubCell"/>
</dbReference>
<keyword evidence="3 25" id="KW-0328">Glycosyltransferase</keyword>
<dbReference type="InterPro" id="IPR001675">
    <property type="entry name" value="Glyco_trans_29"/>
</dbReference>
<comment type="catalytic activity">
    <reaction evidence="21">
        <text>a beta-D-Gal-(1&lt;-&gt;1')-ceramide + CMP-N-acetyl-beta-neuraminate = N-acetyl-alpha-neuraminosyl-(2-&gt;3)-beta-D-galactosyl-(1&lt;-&gt;1')-ceramide + CMP + H(+)</text>
        <dbReference type="Rhea" id="RHEA:41780"/>
        <dbReference type="ChEBI" id="CHEBI:15378"/>
        <dbReference type="ChEBI" id="CHEBI:57812"/>
        <dbReference type="ChEBI" id="CHEBI:60377"/>
        <dbReference type="ChEBI" id="CHEBI:82643"/>
        <dbReference type="ChEBI" id="CHEBI:143593"/>
    </reaction>
    <physiologicalReaction direction="left-to-right" evidence="21">
        <dbReference type="Rhea" id="RHEA:41781"/>
    </physiologicalReaction>
</comment>
<dbReference type="GO" id="GO:0006629">
    <property type="term" value="P:lipid metabolic process"/>
    <property type="evidence" value="ECO:0007669"/>
    <property type="project" value="UniProtKB-KW"/>
</dbReference>
<keyword evidence="4 25" id="KW-0808">Transferase</keyword>
<evidence type="ECO:0000256" key="1">
    <source>
        <dbReference type="ARBA" id="ARBA00004323"/>
    </source>
</evidence>
<comment type="catalytic activity">
    <reaction evidence="22">
        <text>ganglioside GA2 (d18:1(4E)/18:0) + CMP-N-acetyl-beta-neuraminate = ganglioside GM2 (d18:1(4E)/18:0) + CMP + H(+)</text>
        <dbReference type="Rhea" id="RHEA:41776"/>
        <dbReference type="ChEBI" id="CHEBI:15378"/>
        <dbReference type="ChEBI" id="CHEBI:57812"/>
        <dbReference type="ChEBI" id="CHEBI:60377"/>
        <dbReference type="ChEBI" id="CHEBI:78485"/>
        <dbReference type="ChEBI" id="CHEBI:78486"/>
    </reaction>
    <physiologicalReaction direction="left-to-right" evidence="22">
        <dbReference type="Rhea" id="RHEA:41777"/>
    </physiologicalReaction>
</comment>
<dbReference type="PANTHER" id="PTHR13713">
    <property type="entry name" value="SIALYLTRANSFERASE"/>
    <property type="match status" value="1"/>
</dbReference>
<evidence type="ECO:0000256" key="20">
    <source>
        <dbReference type="ARBA" id="ARBA00045587"/>
    </source>
</evidence>
<dbReference type="EC" id="2.4.3.9" evidence="13"/>
<feature type="disulfide bond" evidence="24">
    <location>
        <begin position="149"/>
        <end position="303"/>
    </location>
</feature>
<evidence type="ECO:0000256" key="2">
    <source>
        <dbReference type="ARBA" id="ARBA00006003"/>
    </source>
</evidence>
<evidence type="ECO:0000256" key="23">
    <source>
        <dbReference type="ARBA" id="ARBA00049539"/>
    </source>
</evidence>
<evidence type="ECO:0000256" key="6">
    <source>
        <dbReference type="ARBA" id="ARBA00022968"/>
    </source>
</evidence>
<gene>
    <name evidence="25" type="ORF">EXN66_Car014846</name>
</gene>
<dbReference type="FunFam" id="3.90.1480.20:FF:000006">
    <property type="entry name" value="ST3 beta-galactoside alpha-2,3-sialyltransferase 5"/>
    <property type="match status" value="1"/>
</dbReference>
<name>A0A6G1Q9R8_CHAAH</name>
<dbReference type="PANTHER" id="PTHR13713:SF37">
    <property type="entry name" value="CMP-N-ACETYLNEURAMINATE-BETA-1,4-GALACTOSIDE ALPHA-2,3-SIALYLTRANSFERASE"/>
    <property type="match status" value="1"/>
</dbReference>
<sequence>MTWMMPCERLLTMKPTQKLVFILCTLLVLGFLHYASWKIHLLVWSQKALHNIQATKEPLRKTLPPEDGNPSKKDCKKGYAAERMTNIYPKFVKKVPMFLDQNFRLLPKVKDYLPPFGLKTQEKHIEEILNTTKNYRLGKDLDSLSCKRCVIVGNGGILSEKNLGSHIDMYDIVVRLNGAPVHGYHKNVGTKTTMRITYPEGAFQNLNLYDKTSLFVLSAFKPEDIKWLKHMAFKERLRSTKGFWKSVANRVPQEPSKMRILNPYFIQEAAFQFMLLPKNNGEMGNGNTPTLGAIAITMALHNCDEVAVAGFSYDLNKPSALLHYWEKTKMSAIKESQTHNITKEKEFLKKLVKAKVITDLTSGI</sequence>
<dbReference type="InterPro" id="IPR012163">
    <property type="entry name" value="Sialyl_trans"/>
</dbReference>
<accession>A0A6G1Q9R8</accession>
<dbReference type="PIRSF" id="PIRSF005557">
    <property type="entry name" value="Sialyl_trans"/>
    <property type="match status" value="1"/>
</dbReference>
<evidence type="ECO:0000256" key="18">
    <source>
        <dbReference type="ARBA" id="ARBA00042545"/>
    </source>
</evidence>
<evidence type="ECO:0000256" key="17">
    <source>
        <dbReference type="ARBA" id="ARBA00041976"/>
    </source>
</evidence>
<dbReference type="AlphaFoldDB" id="A0A6G1Q9R8"/>
<keyword evidence="9" id="KW-0443">Lipid metabolism</keyword>
<proteinExistence type="inferred from homology"/>
<protein>
    <recommendedName>
        <fullName evidence="14">Lactosylceramide alpha-2,3-sialyltransferase</fullName>
        <ecNumber evidence="13">2.4.3.9</ecNumber>
    </recommendedName>
    <alternativeName>
        <fullName evidence="15">CMP-NeuAc:lactosylceramide alpha-2,3-sialyltransferase</fullName>
    </alternativeName>
    <alternativeName>
        <fullName evidence="18">Ganglioside GM3 synthase</fullName>
    </alternativeName>
    <alternativeName>
        <fullName evidence="17">ST3Gal V</fullName>
    </alternativeName>
    <alternativeName>
        <fullName evidence="16">Sialyltransferase 9</fullName>
    </alternativeName>
</protein>
<comment type="similarity">
    <text evidence="2">Belongs to the glycosyltransferase 29 family.</text>
</comment>
<evidence type="ECO:0000313" key="26">
    <source>
        <dbReference type="Proteomes" id="UP000503349"/>
    </source>
</evidence>
<keyword evidence="5" id="KW-0812">Transmembrane</keyword>
<organism evidence="25 26">
    <name type="scientific">Channa argus</name>
    <name type="common">Northern snakehead</name>
    <name type="synonym">Ophicephalus argus</name>
    <dbReference type="NCBI Taxonomy" id="215402"/>
    <lineage>
        <taxon>Eukaryota</taxon>
        <taxon>Metazoa</taxon>
        <taxon>Chordata</taxon>
        <taxon>Craniata</taxon>
        <taxon>Vertebrata</taxon>
        <taxon>Euteleostomi</taxon>
        <taxon>Actinopterygii</taxon>
        <taxon>Neopterygii</taxon>
        <taxon>Teleostei</taxon>
        <taxon>Neoteleostei</taxon>
        <taxon>Acanthomorphata</taxon>
        <taxon>Anabantaria</taxon>
        <taxon>Anabantiformes</taxon>
        <taxon>Channoidei</taxon>
        <taxon>Channidae</taxon>
        <taxon>Channa</taxon>
    </lineage>
</organism>
<keyword evidence="26" id="KW-1185">Reference proteome</keyword>
<keyword evidence="8" id="KW-0333">Golgi apparatus</keyword>
<evidence type="ECO:0000256" key="9">
    <source>
        <dbReference type="ARBA" id="ARBA00023098"/>
    </source>
</evidence>
<evidence type="ECO:0000256" key="24">
    <source>
        <dbReference type="PIRSR" id="PIRSR005557-2"/>
    </source>
</evidence>
<dbReference type="EMBL" id="CM015725">
    <property type="protein sequence ID" value="KAF3699159.1"/>
    <property type="molecule type" value="Genomic_DNA"/>
</dbReference>
<comment type="catalytic activity">
    <reaction evidence="19">
        <text>a beta-D-Gal-(1-&gt;4)-beta-D-Glc-(1&lt;-&gt;1)-Cer(d18:1(4E)) + CMP-N-acetyl-beta-neuraminate = a ganglioside GM3 (d18:1(4E)) + CMP + H(+)</text>
        <dbReference type="Rhea" id="RHEA:18417"/>
        <dbReference type="ChEBI" id="CHEBI:15378"/>
        <dbReference type="ChEBI" id="CHEBI:17950"/>
        <dbReference type="ChEBI" id="CHEBI:57812"/>
        <dbReference type="ChEBI" id="CHEBI:60065"/>
        <dbReference type="ChEBI" id="CHEBI:60377"/>
        <dbReference type="EC" id="2.4.3.9"/>
    </reaction>
    <physiologicalReaction direction="left-to-right" evidence="19">
        <dbReference type="Rhea" id="RHEA:18418"/>
    </physiologicalReaction>
</comment>
<evidence type="ECO:0000256" key="12">
    <source>
        <dbReference type="ARBA" id="ARBA00023180"/>
    </source>
</evidence>
<evidence type="ECO:0000256" key="21">
    <source>
        <dbReference type="ARBA" id="ARBA00048050"/>
    </source>
</evidence>
<dbReference type="InterPro" id="IPR038578">
    <property type="entry name" value="GT29-like_sf"/>
</dbReference>
<evidence type="ECO:0000256" key="7">
    <source>
        <dbReference type="ARBA" id="ARBA00022989"/>
    </source>
</evidence>